<organism evidence="1">
    <name type="scientific">Menopon gallinae</name>
    <name type="common">poultry shaft louse</name>
    <dbReference type="NCBI Taxonomy" id="328185"/>
    <lineage>
        <taxon>Eukaryota</taxon>
        <taxon>Metazoa</taxon>
        <taxon>Ecdysozoa</taxon>
        <taxon>Arthropoda</taxon>
        <taxon>Hexapoda</taxon>
        <taxon>Insecta</taxon>
        <taxon>Pterygota</taxon>
        <taxon>Neoptera</taxon>
        <taxon>Paraneoptera</taxon>
        <taxon>Psocodea</taxon>
        <taxon>Troctomorpha</taxon>
        <taxon>Phthiraptera</taxon>
        <taxon>Amblycera</taxon>
        <taxon>Menoponidae</taxon>
        <taxon>Menopon</taxon>
    </lineage>
</organism>
<dbReference type="EMBL" id="JARGDH010000003">
    <property type="protein sequence ID" value="KAL0273102.1"/>
    <property type="molecule type" value="Genomic_DNA"/>
</dbReference>
<gene>
    <name evidence="1" type="ORF">PYX00_005856</name>
</gene>
<evidence type="ECO:0000313" key="1">
    <source>
        <dbReference type="EMBL" id="KAL0273102.1"/>
    </source>
</evidence>
<accession>A0AAW2HT69</accession>
<protein>
    <submittedName>
        <fullName evidence="1">Uncharacterized protein</fullName>
    </submittedName>
</protein>
<comment type="caution">
    <text evidence="1">The sequence shown here is derived from an EMBL/GenBank/DDBJ whole genome shotgun (WGS) entry which is preliminary data.</text>
</comment>
<proteinExistence type="predicted"/>
<dbReference type="AlphaFoldDB" id="A0AAW2HT69"/>
<name>A0AAW2HT69_9NEOP</name>
<sequence>MGGRGGEKRASPAFPGGNLCNYSCGKPRPFTAEPWERIRIGIVLQRDNPELMNVVFVFQSTLDPEYDSDENQLLDAQMVHEELAGNAAGEADASGGGETSEGVSYREYVTEKLERFSVWQEESVGESIYEIEVNKILENEFESFGEGFEENGTCTLAVASCSRSNSINSQEWVRSRRRHGSDSSRHGSECCSPGYRYSVSTNQSDRCRRPSYTCVPFHHRRHYAVRRKAGPHQR</sequence>
<reference evidence="1" key="1">
    <citation type="journal article" date="2024" name="Gigascience">
        <title>Chromosome-level genome of the poultry shaft louse Menopon gallinae provides insight into the host-switching and adaptive evolution of parasitic lice.</title>
        <authorList>
            <person name="Xu Y."/>
            <person name="Ma L."/>
            <person name="Liu S."/>
            <person name="Liang Y."/>
            <person name="Liu Q."/>
            <person name="He Z."/>
            <person name="Tian L."/>
            <person name="Duan Y."/>
            <person name="Cai W."/>
            <person name="Li H."/>
            <person name="Song F."/>
        </authorList>
    </citation>
    <scope>NUCLEOTIDE SEQUENCE</scope>
    <source>
        <strain evidence="1">Cailab_2023a</strain>
    </source>
</reference>